<organism evidence="2 3">
    <name type="scientific">Parelaphostrongylus tenuis</name>
    <name type="common">Meningeal worm</name>
    <dbReference type="NCBI Taxonomy" id="148309"/>
    <lineage>
        <taxon>Eukaryota</taxon>
        <taxon>Metazoa</taxon>
        <taxon>Ecdysozoa</taxon>
        <taxon>Nematoda</taxon>
        <taxon>Chromadorea</taxon>
        <taxon>Rhabditida</taxon>
        <taxon>Rhabditina</taxon>
        <taxon>Rhabditomorpha</taxon>
        <taxon>Strongyloidea</taxon>
        <taxon>Metastrongylidae</taxon>
        <taxon>Parelaphostrongylus</taxon>
    </lineage>
</organism>
<dbReference type="AlphaFoldDB" id="A0AAD5MKR0"/>
<sequence length="115" mass="13031">MPLEFDVYGGVFQCYVDQYACESLCHYECWAVSSCEHRSTFNYICIPKPKIIVSVFLVWCILTMTSIVIIAHMCWKVSRPCYTNDAKVHATLIQSVSSLDEDIENSSMVVATSTD</sequence>
<dbReference type="Proteomes" id="UP001196413">
    <property type="component" value="Unassembled WGS sequence"/>
</dbReference>
<keyword evidence="1" id="KW-0472">Membrane</keyword>
<dbReference type="EMBL" id="JAHQIW010003251">
    <property type="protein sequence ID" value="KAJ1357843.1"/>
    <property type="molecule type" value="Genomic_DNA"/>
</dbReference>
<protein>
    <submittedName>
        <fullName evidence="2">Uncharacterized protein</fullName>
    </submittedName>
</protein>
<evidence type="ECO:0000313" key="2">
    <source>
        <dbReference type="EMBL" id="KAJ1357843.1"/>
    </source>
</evidence>
<evidence type="ECO:0000313" key="3">
    <source>
        <dbReference type="Proteomes" id="UP001196413"/>
    </source>
</evidence>
<keyword evidence="3" id="KW-1185">Reference proteome</keyword>
<keyword evidence="1" id="KW-0812">Transmembrane</keyword>
<accession>A0AAD5MKR0</accession>
<proteinExistence type="predicted"/>
<reference evidence="2" key="1">
    <citation type="submission" date="2021-06" db="EMBL/GenBank/DDBJ databases">
        <title>Parelaphostrongylus tenuis whole genome reference sequence.</title>
        <authorList>
            <person name="Garwood T.J."/>
            <person name="Larsen P.A."/>
            <person name="Fountain-Jones N.M."/>
            <person name="Garbe J.R."/>
            <person name="Macchietto M.G."/>
            <person name="Kania S.A."/>
            <person name="Gerhold R.W."/>
            <person name="Richards J.E."/>
            <person name="Wolf T.M."/>
        </authorList>
    </citation>
    <scope>NUCLEOTIDE SEQUENCE</scope>
    <source>
        <strain evidence="2">MNPRO001-30</strain>
        <tissue evidence="2">Meninges</tissue>
    </source>
</reference>
<keyword evidence="1" id="KW-1133">Transmembrane helix</keyword>
<evidence type="ECO:0000256" key="1">
    <source>
        <dbReference type="SAM" id="Phobius"/>
    </source>
</evidence>
<feature type="transmembrane region" description="Helical" evidence="1">
    <location>
        <begin position="51"/>
        <end position="71"/>
    </location>
</feature>
<comment type="caution">
    <text evidence="2">The sequence shown here is derived from an EMBL/GenBank/DDBJ whole genome shotgun (WGS) entry which is preliminary data.</text>
</comment>
<gene>
    <name evidence="2" type="ORF">KIN20_016101</name>
</gene>
<name>A0AAD5MKR0_PARTN</name>